<accession>A0A225WNH8</accession>
<name>A0A225WNH8_9STRA</name>
<keyword evidence="1" id="KW-0732">Signal</keyword>
<dbReference type="Proteomes" id="UP000198211">
    <property type="component" value="Unassembled WGS sequence"/>
</dbReference>
<keyword evidence="3" id="KW-1185">Reference proteome</keyword>
<feature type="chain" id="PRO_5013347793" description="Secreted protein" evidence="1">
    <location>
        <begin position="19"/>
        <end position="85"/>
    </location>
</feature>
<evidence type="ECO:0000313" key="2">
    <source>
        <dbReference type="EMBL" id="OWZ19183.1"/>
    </source>
</evidence>
<evidence type="ECO:0000256" key="1">
    <source>
        <dbReference type="SAM" id="SignalP"/>
    </source>
</evidence>
<sequence length="85" mass="10207">MKYLFMLVLLNMLKQRQTSLFGDGIFRCVPSKFKQWMVFPTYDRPTKSFIQSIFIFCTSIKYDMYFQATRLFLDATDQAMQPQYS</sequence>
<comment type="caution">
    <text evidence="2">The sequence shown here is derived from an EMBL/GenBank/DDBJ whole genome shotgun (WGS) entry which is preliminary data.</text>
</comment>
<evidence type="ECO:0008006" key="4">
    <source>
        <dbReference type="Google" id="ProtNLM"/>
    </source>
</evidence>
<reference evidence="3" key="1">
    <citation type="submission" date="2017-03" db="EMBL/GenBank/DDBJ databases">
        <title>Phytopthora megakarya and P. palmivora, two closely related causual agents of cacao black pod achieved similar genome size and gene model numbers by different mechanisms.</title>
        <authorList>
            <person name="Ali S."/>
            <person name="Shao J."/>
            <person name="Larry D.J."/>
            <person name="Kronmiller B."/>
            <person name="Shen D."/>
            <person name="Strem M.D."/>
            <person name="Melnick R.L."/>
            <person name="Guiltinan M.J."/>
            <person name="Tyler B.M."/>
            <person name="Meinhardt L.W."/>
            <person name="Bailey B.A."/>
        </authorList>
    </citation>
    <scope>NUCLEOTIDE SEQUENCE [LARGE SCALE GENOMIC DNA]</scope>
    <source>
        <strain evidence="3">zdho120</strain>
    </source>
</reference>
<gene>
    <name evidence="2" type="ORF">PHMEG_0006607</name>
</gene>
<organism evidence="2 3">
    <name type="scientific">Phytophthora megakarya</name>
    <dbReference type="NCBI Taxonomy" id="4795"/>
    <lineage>
        <taxon>Eukaryota</taxon>
        <taxon>Sar</taxon>
        <taxon>Stramenopiles</taxon>
        <taxon>Oomycota</taxon>
        <taxon>Peronosporomycetes</taxon>
        <taxon>Peronosporales</taxon>
        <taxon>Peronosporaceae</taxon>
        <taxon>Phytophthora</taxon>
    </lineage>
</organism>
<evidence type="ECO:0000313" key="3">
    <source>
        <dbReference type="Proteomes" id="UP000198211"/>
    </source>
</evidence>
<protein>
    <recommendedName>
        <fullName evidence="4">Secreted protein</fullName>
    </recommendedName>
</protein>
<dbReference type="AlphaFoldDB" id="A0A225WNH8"/>
<proteinExistence type="predicted"/>
<feature type="signal peptide" evidence="1">
    <location>
        <begin position="1"/>
        <end position="18"/>
    </location>
</feature>
<dbReference type="EMBL" id="NBNE01000476">
    <property type="protein sequence ID" value="OWZ19183.1"/>
    <property type="molecule type" value="Genomic_DNA"/>
</dbReference>